<evidence type="ECO:0000256" key="4">
    <source>
        <dbReference type="ARBA" id="ARBA00023136"/>
    </source>
</evidence>
<dbReference type="Pfam" id="PF04138">
    <property type="entry name" value="GtrA_DPMS_TM"/>
    <property type="match status" value="1"/>
</dbReference>
<protein>
    <submittedName>
        <fullName evidence="7">GtrA-like protein</fullName>
    </submittedName>
</protein>
<evidence type="ECO:0000256" key="2">
    <source>
        <dbReference type="ARBA" id="ARBA00022692"/>
    </source>
</evidence>
<sequence>MNKTFSALKGLLWKLYTFSVNIVDLKILDFEKFKYLVLGCLNVGFSCIIYFVAYHFIVKKSNVDIADLLTISPHIFALMLSFSITFFTGFFMNYYLVFPGKEAQNRMIPKILKYFLANIGSILINYILLKVFVESLGWYPTPSQILSTIAVTVYSFIAQQKFTFAAHRQSVSKIEHKKCG</sequence>
<evidence type="ECO:0000256" key="1">
    <source>
        <dbReference type="ARBA" id="ARBA00004141"/>
    </source>
</evidence>
<feature type="transmembrane region" description="Helical" evidence="5">
    <location>
        <begin position="35"/>
        <end position="57"/>
    </location>
</feature>
<dbReference type="GO" id="GO:0016020">
    <property type="term" value="C:membrane"/>
    <property type="evidence" value="ECO:0007669"/>
    <property type="project" value="UniProtKB-SubCell"/>
</dbReference>
<dbReference type="RefSeq" id="WP_133638563.1">
    <property type="nucleotide sequence ID" value="NZ_SNZV01000001.1"/>
</dbReference>
<keyword evidence="2 5" id="KW-0812">Transmembrane</keyword>
<organism evidence="7 8">
    <name type="scientific">Sphingobacterium paludis</name>
    <dbReference type="NCBI Taxonomy" id="1476465"/>
    <lineage>
        <taxon>Bacteria</taxon>
        <taxon>Pseudomonadati</taxon>
        <taxon>Bacteroidota</taxon>
        <taxon>Sphingobacteriia</taxon>
        <taxon>Sphingobacteriales</taxon>
        <taxon>Sphingobacteriaceae</taxon>
        <taxon>Sphingobacterium</taxon>
    </lineage>
</organism>
<dbReference type="Proteomes" id="UP000294752">
    <property type="component" value="Unassembled WGS sequence"/>
</dbReference>
<keyword evidence="4 5" id="KW-0472">Membrane</keyword>
<comment type="caution">
    <text evidence="7">The sequence shown here is derived from an EMBL/GenBank/DDBJ whole genome shotgun (WGS) entry which is preliminary data.</text>
</comment>
<evidence type="ECO:0000313" key="8">
    <source>
        <dbReference type="Proteomes" id="UP000294752"/>
    </source>
</evidence>
<reference evidence="7 8" key="1">
    <citation type="submission" date="2019-03" db="EMBL/GenBank/DDBJ databases">
        <title>Genomic Encyclopedia of Type Strains, Phase III (KMG-III): the genomes of soil and plant-associated and newly described type strains.</title>
        <authorList>
            <person name="Whitman W."/>
        </authorList>
    </citation>
    <scope>NUCLEOTIDE SEQUENCE [LARGE SCALE GENOMIC DNA]</scope>
    <source>
        <strain evidence="7 8">CGMCC 1.12801</strain>
    </source>
</reference>
<keyword evidence="8" id="KW-1185">Reference proteome</keyword>
<feature type="domain" description="GtrA/DPMS transmembrane" evidence="6">
    <location>
        <begin position="34"/>
        <end position="164"/>
    </location>
</feature>
<dbReference type="GO" id="GO:0000271">
    <property type="term" value="P:polysaccharide biosynthetic process"/>
    <property type="evidence" value="ECO:0007669"/>
    <property type="project" value="InterPro"/>
</dbReference>
<dbReference type="OrthoDB" id="771485at2"/>
<evidence type="ECO:0000259" key="6">
    <source>
        <dbReference type="Pfam" id="PF04138"/>
    </source>
</evidence>
<feature type="transmembrane region" description="Helical" evidence="5">
    <location>
        <begin position="141"/>
        <end position="158"/>
    </location>
</feature>
<accession>A0A4R7DB06</accession>
<keyword evidence="3 5" id="KW-1133">Transmembrane helix</keyword>
<dbReference type="EMBL" id="SNZV01000001">
    <property type="protein sequence ID" value="TDS17451.1"/>
    <property type="molecule type" value="Genomic_DNA"/>
</dbReference>
<proteinExistence type="predicted"/>
<dbReference type="InterPro" id="IPR007267">
    <property type="entry name" value="GtrA_DPMS_TM"/>
</dbReference>
<dbReference type="AlphaFoldDB" id="A0A4R7DB06"/>
<comment type="subcellular location">
    <subcellularLocation>
        <location evidence="1">Membrane</location>
        <topology evidence="1">Multi-pass membrane protein</topology>
    </subcellularLocation>
</comment>
<feature type="transmembrane region" description="Helical" evidence="5">
    <location>
        <begin position="77"/>
        <end position="99"/>
    </location>
</feature>
<evidence type="ECO:0000256" key="5">
    <source>
        <dbReference type="SAM" id="Phobius"/>
    </source>
</evidence>
<name>A0A4R7DB06_9SPHI</name>
<gene>
    <name evidence="7" type="ORF">B0I21_101316</name>
</gene>
<evidence type="ECO:0000256" key="3">
    <source>
        <dbReference type="ARBA" id="ARBA00022989"/>
    </source>
</evidence>
<feature type="transmembrane region" description="Helical" evidence="5">
    <location>
        <begin position="111"/>
        <end position="129"/>
    </location>
</feature>
<evidence type="ECO:0000313" key="7">
    <source>
        <dbReference type="EMBL" id="TDS17451.1"/>
    </source>
</evidence>